<feature type="transmembrane region" description="Helical" evidence="6">
    <location>
        <begin position="367"/>
        <end position="387"/>
    </location>
</feature>
<keyword evidence="9" id="KW-1185">Reference proteome</keyword>
<feature type="transmembrane region" description="Helical" evidence="6">
    <location>
        <begin position="335"/>
        <end position="355"/>
    </location>
</feature>
<feature type="transmembrane region" description="Helical" evidence="6">
    <location>
        <begin position="425"/>
        <end position="449"/>
    </location>
</feature>
<dbReference type="InterPro" id="IPR011701">
    <property type="entry name" value="MFS"/>
</dbReference>
<evidence type="ECO:0000259" key="7">
    <source>
        <dbReference type="PROSITE" id="PS50850"/>
    </source>
</evidence>
<dbReference type="PANTHER" id="PTHR43791">
    <property type="entry name" value="PERMEASE-RELATED"/>
    <property type="match status" value="1"/>
</dbReference>
<gene>
    <name evidence="8" type="ORF">K491DRAFT_603759</name>
</gene>
<feature type="transmembrane region" description="Helical" evidence="6">
    <location>
        <begin position="200"/>
        <end position="222"/>
    </location>
</feature>
<dbReference type="InterPro" id="IPR036259">
    <property type="entry name" value="MFS_trans_sf"/>
</dbReference>
<dbReference type="GO" id="GO:0022857">
    <property type="term" value="F:transmembrane transporter activity"/>
    <property type="evidence" value="ECO:0007669"/>
    <property type="project" value="InterPro"/>
</dbReference>
<dbReference type="InterPro" id="IPR020846">
    <property type="entry name" value="MFS_dom"/>
</dbReference>
<feature type="domain" description="Major facilitator superfamily (MFS) profile" evidence="7">
    <location>
        <begin position="46"/>
        <end position="456"/>
    </location>
</feature>
<keyword evidence="4 6" id="KW-1133">Transmembrane helix</keyword>
<keyword evidence="3 6" id="KW-0812">Transmembrane</keyword>
<evidence type="ECO:0000256" key="2">
    <source>
        <dbReference type="ARBA" id="ARBA00022448"/>
    </source>
</evidence>
<feature type="transmembrane region" description="Helical" evidence="6">
    <location>
        <begin position="110"/>
        <end position="130"/>
    </location>
</feature>
<dbReference type="PROSITE" id="PS50850">
    <property type="entry name" value="MFS"/>
    <property type="match status" value="1"/>
</dbReference>
<accession>A0A6A6T295</accession>
<dbReference type="PANTHER" id="PTHR43791:SF75">
    <property type="entry name" value="TRANSPORTER, PUTATIVE (AFU_ORTHOLOGUE AFUA_2G00110)-RELATED"/>
    <property type="match status" value="1"/>
</dbReference>
<evidence type="ECO:0000256" key="1">
    <source>
        <dbReference type="ARBA" id="ARBA00004141"/>
    </source>
</evidence>
<dbReference type="Gene3D" id="1.20.1250.20">
    <property type="entry name" value="MFS general substrate transporter like domains"/>
    <property type="match status" value="2"/>
</dbReference>
<keyword evidence="5 6" id="KW-0472">Membrane</keyword>
<feature type="transmembrane region" description="Helical" evidence="6">
    <location>
        <begin position="142"/>
        <end position="162"/>
    </location>
</feature>
<comment type="subcellular location">
    <subcellularLocation>
        <location evidence="1">Membrane</location>
        <topology evidence="1">Multi-pass membrane protein</topology>
    </subcellularLocation>
</comment>
<evidence type="ECO:0000313" key="8">
    <source>
        <dbReference type="EMBL" id="KAF2652948.1"/>
    </source>
</evidence>
<dbReference type="OrthoDB" id="2985014at2759"/>
<dbReference type="EMBL" id="MU004390">
    <property type="protein sequence ID" value="KAF2652948.1"/>
    <property type="molecule type" value="Genomic_DNA"/>
</dbReference>
<dbReference type="Proteomes" id="UP000799324">
    <property type="component" value="Unassembled WGS sequence"/>
</dbReference>
<reference evidence="8" key="1">
    <citation type="journal article" date="2020" name="Stud. Mycol.">
        <title>101 Dothideomycetes genomes: a test case for predicting lifestyles and emergence of pathogens.</title>
        <authorList>
            <person name="Haridas S."/>
            <person name="Albert R."/>
            <person name="Binder M."/>
            <person name="Bloem J."/>
            <person name="Labutti K."/>
            <person name="Salamov A."/>
            <person name="Andreopoulos B."/>
            <person name="Baker S."/>
            <person name="Barry K."/>
            <person name="Bills G."/>
            <person name="Bluhm B."/>
            <person name="Cannon C."/>
            <person name="Castanera R."/>
            <person name="Culley D."/>
            <person name="Daum C."/>
            <person name="Ezra D."/>
            <person name="Gonzalez J."/>
            <person name="Henrissat B."/>
            <person name="Kuo A."/>
            <person name="Liang C."/>
            <person name="Lipzen A."/>
            <person name="Lutzoni F."/>
            <person name="Magnuson J."/>
            <person name="Mondo S."/>
            <person name="Nolan M."/>
            <person name="Ohm R."/>
            <person name="Pangilinan J."/>
            <person name="Park H.-J."/>
            <person name="Ramirez L."/>
            <person name="Alfaro M."/>
            <person name="Sun H."/>
            <person name="Tritt A."/>
            <person name="Yoshinaga Y."/>
            <person name="Zwiers L.-H."/>
            <person name="Turgeon B."/>
            <person name="Goodwin S."/>
            <person name="Spatafora J."/>
            <person name="Crous P."/>
            <person name="Grigoriev I."/>
        </authorList>
    </citation>
    <scope>NUCLEOTIDE SEQUENCE</scope>
    <source>
        <strain evidence="8">CBS 122681</strain>
    </source>
</reference>
<evidence type="ECO:0000256" key="6">
    <source>
        <dbReference type="SAM" id="Phobius"/>
    </source>
</evidence>
<dbReference type="AlphaFoldDB" id="A0A6A6T295"/>
<sequence>MTDIEQGKPQSQQVEFMETSSKDDVQPVVVSAVDQKRICRKFDKKMLSIVCLLYVLSYLDRGNVGNAKTAGIKDDLHLSDNDWTWVLQVFYITYVCFEFTQLFWKILPAHIYVSALCFLWGFTAMMSGVVRNKAGLMTTRAFLGIFEAAFGAGAPFFLSLFYQRRELGKRVATLTGMSPLANCFASALAYGILHIKGSVAAWRLLFLIEGVPTVLCAVLVYFKLPDSPDTAFFLTDDEKLQARQRLETVDRTAKHKVNWKQVVAGLADYQNWVHATIHFCCNYSFAALSNFLPTIVKDMGYSTLNANGLTAPAYLLAFLCCMFAAWASDRYGNRGWIVAGFAAMGMVGYLMLATIQDETKTGPRYAAIYLATCGIFPALSINMTWLLNNQGGDSKRGAGLGILATLGQCSSFVSSALFPSTDGPFYVRGCAVGCAFSGLIVVLAIGLHFKLEHENRRRDREHGAVEADAHVDVTHGGDSSGFRYLT</sequence>
<evidence type="ECO:0000256" key="3">
    <source>
        <dbReference type="ARBA" id="ARBA00022692"/>
    </source>
</evidence>
<evidence type="ECO:0000256" key="5">
    <source>
        <dbReference type="ARBA" id="ARBA00023136"/>
    </source>
</evidence>
<feature type="transmembrane region" description="Helical" evidence="6">
    <location>
        <begin position="309"/>
        <end position="328"/>
    </location>
</feature>
<name>A0A6A6T295_9PLEO</name>
<dbReference type="GO" id="GO:0016020">
    <property type="term" value="C:membrane"/>
    <property type="evidence" value="ECO:0007669"/>
    <property type="project" value="UniProtKB-SubCell"/>
</dbReference>
<proteinExistence type="predicted"/>
<feature type="transmembrane region" description="Helical" evidence="6">
    <location>
        <begin position="174"/>
        <end position="193"/>
    </location>
</feature>
<dbReference type="SUPFAM" id="SSF103473">
    <property type="entry name" value="MFS general substrate transporter"/>
    <property type="match status" value="1"/>
</dbReference>
<dbReference type="FunFam" id="1.20.1250.20:FF:000018">
    <property type="entry name" value="MFS transporter permease"/>
    <property type="match status" value="1"/>
</dbReference>
<dbReference type="FunFam" id="1.20.1250.20:FF:000013">
    <property type="entry name" value="MFS general substrate transporter"/>
    <property type="match status" value="1"/>
</dbReference>
<evidence type="ECO:0000256" key="4">
    <source>
        <dbReference type="ARBA" id="ARBA00022989"/>
    </source>
</evidence>
<organism evidence="8 9">
    <name type="scientific">Lophiostoma macrostomum CBS 122681</name>
    <dbReference type="NCBI Taxonomy" id="1314788"/>
    <lineage>
        <taxon>Eukaryota</taxon>
        <taxon>Fungi</taxon>
        <taxon>Dikarya</taxon>
        <taxon>Ascomycota</taxon>
        <taxon>Pezizomycotina</taxon>
        <taxon>Dothideomycetes</taxon>
        <taxon>Pleosporomycetidae</taxon>
        <taxon>Pleosporales</taxon>
        <taxon>Lophiostomataceae</taxon>
        <taxon>Lophiostoma</taxon>
    </lineage>
</organism>
<evidence type="ECO:0000313" key="9">
    <source>
        <dbReference type="Proteomes" id="UP000799324"/>
    </source>
</evidence>
<keyword evidence="2" id="KW-0813">Transport</keyword>
<protein>
    <submittedName>
        <fullName evidence="8">Permease of the major facilitator superfamily</fullName>
    </submittedName>
</protein>
<dbReference type="Pfam" id="PF07690">
    <property type="entry name" value="MFS_1"/>
    <property type="match status" value="1"/>
</dbReference>